<name>A0A418EC31_APHAT</name>
<proteinExistence type="predicted"/>
<organism evidence="1 2">
    <name type="scientific">Aphanomyces astaci</name>
    <name type="common">Crayfish plague agent</name>
    <dbReference type="NCBI Taxonomy" id="112090"/>
    <lineage>
        <taxon>Eukaryota</taxon>
        <taxon>Sar</taxon>
        <taxon>Stramenopiles</taxon>
        <taxon>Oomycota</taxon>
        <taxon>Saprolegniomycetes</taxon>
        <taxon>Saprolegniales</taxon>
        <taxon>Verrucalvaceae</taxon>
        <taxon>Aphanomyces</taxon>
    </lineage>
</organism>
<gene>
    <name evidence="1" type="ORF">DYB26_015955</name>
</gene>
<dbReference type="Proteomes" id="UP000286510">
    <property type="component" value="Unassembled WGS sequence"/>
</dbReference>
<evidence type="ECO:0000313" key="2">
    <source>
        <dbReference type="Proteomes" id="UP000286510"/>
    </source>
</evidence>
<comment type="caution">
    <text evidence="1">The sequence shown here is derived from an EMBL/GenBank/DDBJ whole genome shotgun (WGS) entry which is preliminary data.</text>
</comment>
<accession>A0A418EC31</accession>
<protein>
    <submittedName>
        <fullName evidence="1">Uncharacterized protein</fullName>
    </submittedName>
</protein>
<sequence length="177" mass="20019">MVEGSDRMEFAQHDMMHSDFSEKHYFHRVRAVAAVAYAQLPERVGPECQHIVLVRQAHGMGPAARHPTAQLSLQIHLQNTISKSSSSSRSRMRFYSLKSTPAVVQRCHATQSAILTPSSRDQLAGIEHHCRVHVPTSDLAQANNGKVNKLRLRSRLMYLKHRLPPQRHDFFGPVDVV</sequence>
<reference evidence="1 2" key="1">
    <citation type="submission" date="2018-08" db="EMBL/GenBank/DDBJ databases">
        <title>Aphanomyces genome sequencing and annotation.</title>
        <authorList>
            <person name="Minardi D."/>
            <person name="Oidtmann B."/>
            <person name="Van Der Giezen M."/>
            <person name="Studholme D.J."/>
        </authorList>
    </citation>
    <scope>NUCLEOTIDE SEQUENCE [LARGE SCALE GENOMIC DNA]</scope>
    <source>
        <strain evidence="1 2">FDL457</strain>
    </source>
</reference>
<dbReference type="AlphaFoldDB" id="A0A418EC31"/>
<evidence type="ECO:0000313" key="1">
    <source>
        <dbReference type="EMBL" id="RHZ10582.1"/>
    </source>
</evidence>
<dbReference type="EMBL" id="QUTF01015070">
    <property type="protein sequence ID" value="RHZ10582.1"/>
    <property type="molecule type" value="Genomic_DNA"/>
</dbReference>